<dbReference type="PANTHER" id="PTHR42760:SF83">
    <property type="entry name" value="(3R)-3-HYDROXYACYL-COA DEHYDROGENASE"/>
    <property type="match status" value="1"/>
</dbReference>
<dbReference type="GO" id="GO:0048038">
    <property type="term" value="F:quinone binding"/>
    <property type="evidence" value="ECO:0007669"/>
    <property type="project" value="TreeGrafter"/>
</dbReference>
<dbReference type="InterPro" id="IPR036291">
    <property type="entry name" value="NAD(P)-bd_dom_sf"/>
</dbReference>
<evidence type="ECO:0008006" key="6">
    <source>
        <dbReference type="Google" id="ProtNLM"/>
    </source>
</evidence>
<dbReference type="PRINTS" id="PR00080">
    <property type="entry name" value="SDRFAMILY"/>
</dbReference>
<reference evidence="4" key="1">
    <citation type="journal article" date="2020" name="bioRxiv">
        <title>Genomic and phenotypic heterogeneity of clinical isolates of the human pathogens Aspergillus fumigatus, Aspergillus lentulus and Aspergillus fumigatiaffinis.</title>
        <authorList>
            <person name="dos Santos R.A.C."/>
            <person name="Steenwyk J.L."/>
            <person name="Rivero-Menendez O."/>
            <person name="Mead M.E."/>
            <person name="Silva L.P."/>
            <person name="Bastos R.W."/>
            <person name="Alastruey-Izquierdo A."/>
            <person name="Goldman G.H."/>
            <person name="Rokas A."/>
        </authorList>
    </citation>
    <scope>NUCLEOTIDE SEQUENCE</scope>
    <source>
        <strain evidence="4">CNM-CM6805</strain>
    </source>
</reference>
<dbReference type="AlphaFoldDB" id="A0A8H4HBH7"/>
<name>A0A8H4HBH7_9EURO</name>
<proteinExistence type="inferred from homology"/>
<keyword evidence="3" id="KW-0560">Oxidoreductase</keyword>
<comment type="similarity">
    <text evidence="1">Belongs to the short-chain dehydrogenases/reductases (SDR) family.</text>
</comment>
<sequence>MGLLDEKVVAITGSSSGIGRGCAIECAAQGAKIVLHHLGTSQTEQDAKALQDELRNQFLTTSIVYGVDLTDDEGPQKLIDAAVSRLGHIDVLVNNAAIFKPLPADQVTKSVVANHANVNFVALYLVTQAATRHMVERGKGGSIVTICSNTAVVGTSNVAHYAGSKAAGLALMQNLAVEYGPHAIRYNCVLPRPTDTQMVAEYVNDPKEREAMNARCPMGRIATPADIGRSVVFFASDLSSFVTGQHIVVDGGSSYRFL</sequence>
<evidence type="ECO:0000256" key="3">
    <source>
        <dbReference type="ARBA" id="ARBA00023002"/>
    </source>
</evidence>
<gene>
    <name evidence="4" type="ORF">CNMCM6805_005862</name>
</gene>
<dbReference type="InterPro" id="IPR020904">
    <property type="entry name" value="Sc_DH/Rdtase_CS"/>
</dbReference>
<dbReference type="EMBL" id="JAAAPX010000032">
    <property type="protein sequence ID" value="KAF4239440.1"/>
    <property type="molecule type" value="Genomic_DNA"/>
</dbReference>
<evidence type="ECO:0000313" key="5">
    <source>
        <dbReference type="Proteomes" id="UP000653565"/>
    </source>
</evidence>
<dbReference type="Proteomes" id="UP000653565">
    <property type="component" value="Unassembled WGS sequence"/>
</dbReference>
<protein>
    <recommendedName>
        <fullName evidence="6">Short-chain dehydrogenase</fullName>
    </recommendedName>
</protein>
<dbReference type="PROSITE" id="PS00061">
    <property type="entry name" value="ADH_SHORT"/>
    <property type="match status" value="1"/>
</dbReference>
<accession>A0A8H4HBH7</accession>
<organism evidence="4 5">
    <name type="scientific">Aspergillus fumigatiaffinis</name>
    <dbReference type="NCBI Taxonomy" id="340414"/>
    <lineage>
        <taxon>Eukaryota</taxon>
        <taxon>Fungi</taxon>
        <taxon>Dikarya</taxon>
        <taxon>Ascomycota</taxon>
        <taxon>Pezizomycotina</taxon>
        <taxon>Eurotiomycetes</taxon>
        <taxon>Eurotiomycetidae</taxon>
        <taxon>Eurotiales</taxon>
        <taxon>Aspergillaceae</taxon>
        <taxon>Aspergillus</taxon>
        <taxon>Aspergillus subgen. Fumigati</taxon>
    </lineage>
</organism>
<dbReference type="InterPro" id="IPR002347">
    <property type="entry name" value="SDR_fam"/>
</dbReference>
<dbReference type="SUPFAM" id="SSF51735">
    <property type="entry name" value="NAD(P)-binding Rossmann-fold domains"/>
    <property type="match status" value="1"/>
</dbReference>
<dbReference type="FunFam" id="3.40.50.720:FF:000084">
    <property type="entry name" value="Short-chain dehydrogenase reductase"/>
    <property type="match status" value="1"/>
</dbReference>
<dbReference type="GO" id="GO:0016616">
    <property type="term" value="F:oxidoreductase activity, acting on the CH-OH group of donors, NAD or NADP as acceptor"/>
    <property type="evidence" value="ECO:0007669"/>
    <property type="project" value="TreeGrafter"/>
</dbReference>
<evidence type="ECO:0000256" key="1">
    <source>
        <dbReference type="ARBA" id="ARBA00006484"/>
    </source>
</evidence>
<evidence type="ECO:0000256" key="2">
    <source>
        <dbReference type="ARBA" id="ARBA00022857"/>
    </source>
</evidence>
<dbReference type="CDD" id="cd05233">
    <property type="entry name" value="SDR_c"/>
    <property type="match status" value="1"/>
</dbReference>
<dbReference type="PANTHER" id="PTHR42760">
    <property type="entry name" value="SHORT-CHAIN DEHYDROGENASES/REDUCTASES FAMILY MEMBER"/>
    <property type="match status" value="1"/>
</dbReference>
<comment type="caution">
    <text evidence="4">The sequence shown here is derived from an EMBL/GenBank/DDBJ whole genome shotgun (WGS) entry which is preliminary data.</text>
</comment>
<dbReference type="Pfam" id="PF13561">
    <property type="entry name" value="adh_short_C2"/>
    <property type="match status" value="1"/>
</dbReference>
<evidence type="ECO:0000313" key="4">
    <source>
        <dbReference type="EMBL" id="KAF4239440.1"/>
    </source>
</evidence>
<dbReference type="PRINTS" id="PR00081">
    <property type="entry name" value="GDHRDH"/>
</dbReference>
<dbReference type="GO" id="GO:0006633">
    <property type="term" value="P:fatty acid biosynthetic process"/>
    <property type="evidence" value="ECO:0007669"/>
    <property type="project" value="TreeGrafter"/>
</dbReference>
<keyword evidence="2" id="KW-0521">NADP</keyword>
<reference evidence="4" key="2">
    <citation type="submission" date="2020-04" db="EMBL/GenBank/DDBJ databases">
        <authorList>
            <person name="Santos R.A.C."/>
            <person name="Steenwyk J.L."/>
            <person name="Rivero-Menendez O."/>
            <person name="Mead M.E."/>
            <person name="Silva L.P."/>
            <person name="Bastos R.W."/>
            <person name="Alastruey-Izquierdo A."/>
            <person name="Goldman G.H."/>
            <person name="Rokas A."/>
        </authorList>
    </citation>
    <scope>NUCLEOTIDE SEQUENCE</scope>
    <source>
        <strain evidence="4">CNM-CM6805</strain>
    </source>
</reference>
<dbReference type="OrthoDB" id="1669814at2759"/>
<dbReference type="GO" id="GO:0044550">
    <property type="term" value="P:secondary metabolite biosynthetic process"/>
    <property type="evidence" value="ECO:0007669"/>
    <property type="project" value="UniProtKB-ARBA"/>
</dbReference>
<keyword evidence="5" id="KW-1185">Reference proteome</keyword>
<dbReference type="Gene3D" id="3.40.50.720">
    <property type="entry name" value="NAD(P)-binding Rossmann-like Domain"/>
    <property type="match status" value="1"/>
</dbReference>